<reference evidence="2" key="1">
    <citation type="submission" date="2017-09" db="EMBL/GenBank/DDBJ databases">
        <title>Depth-based differentiation of microbial function through sediment-hosted aquifers and enrichment of novel symbionts in the deep terrestrial subsurface.</title>
        <authorList>
            <person name="Probst A.J."/>
            <person name="Ladd B."/>
            <person name="Jarett J.K."/>
            <person name="Geller-Mcgrath D.E."/>
            <person name="Sieber C.M.K."/>
            <person name="Emerson J.B."/>
            <person name="Anantharaman K."/>
            <person name="Thomas B.C."/>
            <person name="Malmstrom R."/>
            <person name="Stieglmeier M."/>
            <person name="Klingl A."/>
            <person name="Woyke T."/>
            <person name="Ryan C.M."/>
            <person name="Banfield J.F."/>
        </authorList>
    </citation>
    <scope>NUCLEOTIDE SEQUENCE [LARGE SCALE GENOMIC DNA]</scope>
</reference>
<accession>A0A2H0TVH2</accession>
<dbReference type="EMBL" id="PFBY01000039">
    <property type="protein sequence ID" value="PIR76150.1"/>
    <property type="molecule type" value="Genomic_DNA"/>
</dbReference>
<sequence>MKVFLAIGTLIAFLVLYPRDWHPPVVADDATATETPVHGPSMVVVEEEEFDLSPLYILKGKDGQVITCQGQGGEELDTVAGAPCDDGSEFHLFPPQKVVVVAHK</sequence>
<evidence type="ECO:0000313" key="1">
    <source>
        <dbReference type="EMBL" id="PIR76150.1"/>
    </source>
</evidence>
<protein>
    <submittedName>
        <fullName evidence="1">Uncharacterized protein</fullName>
    </submittedName>
</protein>
<dbReference type="Proteomes" id="UP000231530">
    <property type="component" value="Unassembled WGS sequence"/>
</dbReference>
<comment type="caution">
    <text evidence="1">The sequence shown here is derived from an EMBL/GenBank/DDBJ whole genome shotgun (WGS) entry which is preliminary data.</text>
</comment>
<organism evidence="1 2">
    <name type="scientific">Candidatus Magasanikbacteria bacterium CG10_big_fil_rev_8_21_14_0_10_42_10</name>
    <dbReference type="NCBI Taxonomy" id="1974649"/>
    <lineage>
        <taxon>Bacteria</taxon>
        <taxon>Candidatus Magasanikiibacteriota</taxon>
    </lineage>
</organism>
<proteinExistence type="predicted"/>
<dbReference type="AlphaFoldDB" id="A0A2H0TVH2"/>
<gene>
    <name evidence="1" type="ORF">COU32_03560</name>
</gene>
<evidence type="ECO:0000313" key="2">
    <source>
        <dbReference type="Proteomes" id="UP000231530"/>
    </source>
</evidence>
<name>A0A2H0TVH2_9BACT</name>